<evidence type="ECO:0000313" key="2">
    <source>
        <dbReference type="EMBL" id="PKU86396.1"/>
    </source>
</evidence>
<dbReference type="Proteomes" id="UP000233837">
    <property type="component" value="Unassembled WGS sequence"/>
</dbReference>
<dbReference type="InterPro" id="IPR044783">
    <property type="entry name" value="PHYL"/>
</dbReference>
<keyword evidence="3" id="KW-1185">Reference proteome</keyword>
<proteinExistence type="predicted"/>
<feature type="transmembrane region" description="Helical" evidence="1">
    <location>
        <begin position="165"/>
        <end position="191"/>
    </location>
</feature>
<dbReference type="PANTHER" id="PTHR47461">
    <property type="entry name" value="PHYTOLONGIN PHYL1.2"/>
    <property type="match status" value="1"/>
</dbReference>
<sequence length="199" mass="22644">MDFPIGISILFCSISKGSRILYYHSLDRNLESLAFAALQTAPPFHFRYSHTTGDRTFAFLFDDDGHTYFCIAEPSPDIIRFLELVRDGFRNSVNKDLIPVFHDSPSSALMKTAEAPLLSRSRSDHEGRGAPGEMWIEMEVEPAGPMPLQKSLSARNRMQQNGRRLWWRYVKILVAIDSLLCLVLFGIWLAVCRGFQCIV</sequence>
<dbReference type="Gene3D" id="3.30.450.50">
    <property type="entry name" value="Longin domain"/>
    <property type="match status" value="1"/>
</dbReference>
<dbReference type="AlphaFoldDB" id="A0A2I0XEQ4"/>
<organism evidence="2 3">
    <name type="scientific">Dendrobium catenatum</name>
    <dbReference type="NCBI Taxonomy" id="906689"/>
    <lineage>
        <taxon>Eukaryota</taxon>
        <taxon>Viridiplantae</taxon>
        <taxon>Streptophyta</taxon>
        <taxon>Embryophyta</taxon>
        <taxon>Tracheophyta</taxon>
        <taxon>Spermatophyta</taxon>
        <taxon>Magnoliopsida</taxon>
        <taxon>Liliopsida</taxon>
        <taxon>Asparagales</taxon>
        <taxon>Orchidaceae</taxon>
        <taxon>Epidendroideae</taxon>
        <taxon>Malaxideae</taxon>
        <taxon>Dendrobiinae</taxon>
        <taxon>Dendrobium</taxon>
    </lineage>
</organism>
<gene>
    <name evidence="2" type="ORF">MA16_Dca025203</name>
</gene>
<dbReference type="PANTHER" id="PTHR47461:SF1">
    <property type="entry name" value="PHYTOLONGIN PHYL1.2"/>
    <property type="match status" value="1"/>
</dbReference>
<reference evidence="2 3" key="1">
    <citation type="journal article" date="2016" name="Sci. Rep.">
        <title>The Dendrobium catenatum Lindl. genome sequence provides insights into polysaccharide synthase, floral development and adaptive evolution.</title>
        <authorList>
            <person name="Zhang G.Q."/>
            <person name="Xu Q."/>
            <person name="Bian C."/>
            <person name="Tsai W.C."/>
            <person name="Yeh C.M."/>
            <person name="Liu K.W."/>
            <person name="Yoshida K."/>
            <person name="Zhang L.S."/>
            <person name="Chang S.B."/>
            <person name="Chen F."/>
            <person name="Shi Y."/>
            <person name="Su Y.Y."/>
            <person name="Zhang Y.Q."/>
            <person name="Chen L.J."/>
            <person name="Yin Y."/>
            <person name="Lin M."/>
            <person name="Huang H."/>
            <person name="Deng H."/>
            <person name="Wang Z.W."/>
            <person name="Zhu S.L."/>
            <person name="Zhao X."/>
            <person name="Deng C."/>
            <person name="Niu S.C."/>
            <person name="Huang J."/>
            <person name="Wang M."/>
            <person name="Liu G.H."/>
            <person name="Yang H.J."/>
            <person name="Xiao X.J."/>
            <person name="Hsiao Y.Y."/>
            <person name="Wu W.L."/>
            <person name="Chen Y.Y."/>
            <person name="Mitsuda N."/>
            <person name="Ohme-Takagi M."/>
            <person name="Luo Y.B."/>
            <person name="Van de Peer Y."/>
            <person name="Liu Z.J."/>
        </authorList>
    </citation>
    <scope>NUCLEOTIDE SEQUENCE [LARGE SCALE GENOMIC DNA]</scope>
    <source>
        <tissue evidence="2">The whole plant</tissue>
    </source>
</reference>
<dbReference type="OrthoDB" id="1871923at2759"/>
<accession>A0A2I0XEQ4</accession>
<keyword evidence="1" id="KW-1133">Transmembrane helix</keyword>
<reference evidence="2 3" key="2">
    <citation type="journal article" date="2017" name="Nature">
        <title>The Apostasia genome and the evolution of orchids.</title>
        <authorList>
            <person name="Zhang G.Q."/>
            <person name="Liu K.W."/>
            <person name="Li Z."/>
            <person name="Lohaus R."/>
            <person name="Hsiao Y.Y."/>
            <person name="Niu S.C."/>
            <person name="Wang J.Y."/>
            <person name="Lin Y.C."/>
            <person name="Xu Q."/>
            <person name="Chen L.J."/>
            <person name="Yoshida K."/>
            <person name="Fujiwara S."/>
            <person name="Wang Z.W."/>
            <person name="Zhang Y.Q."/>
            <person name="Mitsuda N."/>
            <person name="Wang M."/>
            <person name="Liu G.H."/>
            <person name="Pecoraro L."/>
            <person name="Huang H.X."/>
            <person name="Xiao X.J."/>
            <person name="Lin M."/>
            <person name="Wu X.Y."/>
            <person name="Wu W.L."/>
            <person name="Chen Y.Y."/>
            <person name="Chang S.B."/>
            <person name="Sakamoto S."/>
            <person name="Ohme-Takagi M."/>
            <person name="Yagi M."/>
            <person name="Zeng S.J."/>
            <person name="Shen C.Y."/>
            <person name="Yeh C.M."/>
            <person name="Luo Y.B."/>
            <person name="Tsai W.C."/>
            <person name="Van de Peer Y."/>
            <person name="Liu Z.J."/>
        </authorList>
    </citation>
    <scope>NUCLEOTIDE SEQUENCE [LARGE SCALE GENOMIC DNA]</scope>
    <source>
        <tissue evidence="2">The whole plant</tissue>
    </source>
</reference>
<dbReference type="EMBL" id="KZ501950">
    <property type="protein sequence ID" value="PKU86396.1"/>
    <property type="molecule type" value="Genomic_DNA"/>
</dbReference>
<keyword evidence="1" id="KW-0472">Membrane</keyword>
<dbReference type="GO" id="GO:0016020">
    <property type="term" value="C:membrane"/>
    <property type="evidence" value="ECO:0007669"/>
    <property type="project" value="InterPro"/>
</dbReference>
<evidence type="ECO:0000256" key="1">
    <source>
        <dbReference type="SAM" id="Phobius"/>
    </source>
</evidence>
<evidence type="ECO:0000313" key="3">
    <source>
        <dbReference type="Proteomes" id="UP000233837"/>
    </source>
</evidence>
<name>A0A2I0XEQ4_9ASPA</name>
<protein>
    <submittedName>
        <fullName evidence="2">Putative VAMP-like protein</fullName>
    </submittedName>
</protein>
<keyword evidence="1" id="KW-0812">Transmembrane</keyword>